<dbReference type="SUPFAM" id="SSF47819">
    <property type="entry name" value="HRDC-like"/>
    <property type="match status" value="1"/>
</dbReference>
<keyword evidence="9" id="KW-1185">Reference proteome</keyword>
<dbReference type="GO" id="GO:0071035">
    <property type="term" value="P:nuclear polyadenylation-dependent rRNA catabolic process"/>
    <property type="evidence" value="ECO:0007669"/>
    <property type="project" value="TreeGrafter"/>
</dbReference>
<evidence type="ECO:0000259" key="7">
    <source>
        <dbReference type="PROSITE" id="PS50967"/>
    </source>
</evidence>
<evidence type="ECO:0000256" key="1">
    <source>
        <dbReference type="ARBA" id="ARBA00004123"/>
    </source>
</evidence>
<keyword evidence="8" id="KW-0269">Exonuclease</keyword>
<feature type="compositionally biased region" description="Acidic residues" evidence="6">
    <location>
        <begin position="758"/>
        <end position="767"/>
    </location>
</feature>
<comment type="subcellular location">
    <subcellularLocation>
        <location evidence="1">Nucleus</location>
    </subcellularLocation>
</comment>
<dbReference type="Pfam" id="PF08066">
    <property type="entry name" value="PMC2NT"/>
    <property type="match status" value="1"/>
</dbReference>
<sequence>MSTTANDEEEELSQLLAALATGVRAVTRLPTDEDEFRFCASLPEFQSAHQSSQTALLELLKEIISQQPNPNDALNGDTSDDIMWDDINDPLLWEHCADVCDAMLERIEQQLDAVSSATAPTTAFVQQARQQARNGLDRMIANTMDMSKPQLKFVLFPAHNHRTKPFVPKITKKWNEIAPLDLTLQPMSLDDDSNVVKSHVVQPSHFVPHVYREEVEQLKCPHFDIPAQRPPRIQQVEPSLKATWIDTKEALQSLVETKLMNVDRIALDLEAHSYRSFAGIVCLMQMSFKDSSDNSIHNFLVDTLALHDDLHDLLLPVLTDPNIVKIMHGADSDIMWLQRDFSLFIVNLMDTGQAARALSLPSAGYAYLLQKYTSIKNPDKSFQLADWRMRPLSEEMQQYAIQDTHYLLDIYDCLLYDLDHSTNTSLEEVWRASQNISLSTYKGVPFSPHGYQKLLRQRGRNVQQYTPVQQLAIQRLWDWRDATARALDESVPYIITNSVLLRLATALPTSTAALQTLFNPMPPILWQHATDVTQLLQRLVHQQQRLQENDDDQEEDELNVNDTAGADQEDEDDGQGDDDEEEEIDEDQRNLHRSAFFKPASGDARDGFVSPVLGTEALYKQAGWMTPNEQQPENALATSTSATEDETLDRDDGKPNRLLSVHPSNQDFQSGSCMEHSIGRGRSVDGMHTVRAVRAHSTSPVPNEAITSDDDQQQQRLRQRQALLGQKQPIPVVLGMISPADDKDEEGEVDVGTKEERGESDDTDEELMVPRSMREIYRISNRNRRNKKTGSLTPDRGMTPTSDKERNELAKAELLIKERGAAAQAYFESSPKRPRTQSGRESEESVPQESNNDEDISFMQEIGWIKDPKEAEELLETRFGLPKQSSRQTPVEYTNAVGVVPPQPSNNPFFAGAALTGGTLTHSFSRSSRKTNTSNASKPKPTNSRRQQERPEKKDGKSHAYRKK</sequence>
<evidence type="ECO:0000256" key="2">
    <source>
        <dbReference type="ARBA" id="ARBA00022552"/>
    </source>
</evidence>
<feature type="compositionally biased region" description="Acidic residues" evidence="6">
    <location>
        <begin position="549"/>
        <end position="559"/>
    </location>
</feature>
<feature type="compositionally biased region" description="Polar residues" evidence="6">
    <location>
        <begin position="920"/>
        <end position="945"/>
    </location>
</feature>
<dbReference type="PANTHER" id="PTHR12124">
    <property type="entry name" value="POLYMYOSITIS/SCLERODERMA AUTOANTIGEN-RELATED"/>
    <property type="match status" value="1"/>
</dbReference>
<dbReference type="GO" id="GO:0071040">
    <property type="term" value="P:nuclear polyadenylation-dependent antisense transcript catabolic process"/>
    <property type="evidence" value="ECO:0007669"/>
    <property type="project" value="TreeGrafter"/>
</dbReference>
<evidence type="ECO:0000256" key="4">
    <source>
        <dbReference type="ARBA" id="ARBA00023242"/>
    </source>
</evidence>
<gene>
    <name evidence="8" type="ORF">FisN_1Hh367</name>
</gene>
<feature type="compositionally biased region" description="Basic and acidic residues" evidence="6">
    <location>
        <begin position="946"/>
        <end position="958"/>
    </location>
</feature>
<feature type="domain" description="HRDC" evidence="7">
    <location>
        <begin position="466"/>
        <end position="546"/>
    </location>
</feature>
<protein>
    <submittedName>
        <fullName evidence="8">Exosome complex exonuclease RRP6</fullName>
    </submittedName>
</protein>
<accession>A0A1Z5JA06</accession>
<dbReference type="PANTHER" id="PTHR12124:SF47">
    <property type="entry name" value="EXOSOME COMPONENT 10"/>
    <property type="match status" value="1"/>
</dbReference>
<feature type="region of interest" description="Disordered" evidence="6">
    <location>
        <begin position="625"/>
        <end position="810"/>
    </location>
</feature>
<dbReference type="GO" id="GO:0000467">
    <property type="term" value="P:exonucleolytic trimming to generate mature 3'-end of 5.8S rRNA from tricistronic rRNA transcript (SSU-rRNA, 5.8S rRNA, LSU-rRNA)"/>
    <property type="evidence" value="ECO:0007669"/>
    <property type="project" value="InterPro"/>
</dbReference>
<keyword evidence="4" id="KW-0539">Nucleus</keyword>
<dbReference type="Pfam" id="PF01612">
    <property type="entry name" value="DNA_pol_A_exo1"/>
    <property type="match status" value="1"/>
</dbReference>
<feature type="compositionally biased region" description="Acidic residues" evidence="6">
    <location>
        <begin position="567"/>
        <end position="586"/>
    </location>
</feature>
<keyword evidence="8" id="KW-0378">Hydrolase</keyword>
<dbReference type="GO" id="GO:0071051">
    <property type="term" value="P:poly(A)-dependent snoRNA 3'-end processing"/>
    <property type="evidence" value="ECO:0007669"/>
    <property type="project" value="TreeGrafter"/>
</dbReference>
<comment type="similarity">
    <text evidence="5">Belongs to the exosome component 10/RRP6 family.</text>
</comment>
<dbReference type="OrthoDB" id="2250022at2759"/>
<dbReference type="GO" id="GO:0071039">
    <property type="term" value="P:nuclear polyadenylation-dependent CUT catabolic process"/>
    <property type="evidence" value="ECO:0007669"/>
    <property type="project" value="TreeGrafter"/>
</dbReference>
<evidence type="ECO:0000256" key="6">
    <source>
        <dbReference type="SAM" id="MobiDB-lite"/>
    </source>
</evidence>
<dbReference type="InterPro" id="IPR010997">
    <property type="entry name" value="HRDC-like_sf"/>
</dbReference>
<feature type="region of interest" description="Disordered" evidence="6">
    <location>
        <begin position="920"/>
        <end position="964"/>
    </location>
</feature>
<evidence type="ECO:0000256" key="5">
    <source>
        <dbReference type="ARBA" id="ARBA00043957"/>
    </source>
</evidence>
<dbReference type="GO" id="GO:0071037">
    <property type="term" value="P:nuclear polyadenylation-dependent snRNA catabolic process"/>
    <property type="evidence" value="ECO:0007669"/>
    <property type="project" value="TreeGrafter"/>
</dbReference>
<dbReference type="InterPro" id="IPR044876">
    <property type="entry name" value="HRDC_dom_sf"/>
</dbReference>
<dbReference type="InterPro" id="IPR036397">
    <property type="entry name" value="RNaseH_sf"/>
</dbReference>
<dbReference type="Gene3D" id="3.30.420.10">
    <property type="entry name" value="Ribonuclease H-like superfamily/Ribonuclease H"/>
    <property type="match status" value="1"/>
</dbReference>
<evidence type="ECO:0000313" key="8">
    <source>
        <dbReference type="EMBL" id="GAX10825.1"/>
    </source>
</evidence>
<dbReference type="SMART" id="SM00341">
    <property type="entry name" value="HRDC"/>
    <property type="match status" value="1"/>
</dbReference>
<reference evidence="8 9" key="1">
    <citation type="journal article" date="2015" name="Plant Cell">
        <title>Oil accumulation by the oleaginous diatom Fistulifera solaris as revealed by the genome and transcriptome.</title>
        <authorList>
            <person name="Tanaka T."/>
            <person name="Maeda Y."/>
            <person name="Veluchamy A."/>
            <person name="Tanaka M."/>
            <person name="Abida H."/>
            <person name="Marechal E."/>
            <person name="Bowler C."/>
            <person name="Muto M."/>
            <person name="Sunaga Y."/>
            <person name="Tanaka M."/>
            <person name="Yoshino T."/>
            <person name="Taniguchi T."/>
            <person name="Fukuda Y."/>
            <person name="Nemoto M."/>
            <person name="Matsumoto M."/>
            <person name="Wong P.S."/>
            <person name="Aburatani S."/>
            <person name="Fujibuchi W."/>
        </authorList>
    </citation>
    <scope>NUCLEOTIDE SEQUENCE [LARGE SCALE GENOMIC DNA]</scope>
    <source>
        <strain evidence="8 9">JPCC DA0580</strain>
    </source>
</reference>
<organism evidence="8 9">
    <name type="scientific">Fistulifera solaris</name>
    <name type="common">Oleaginous diatom</name>
    <dbReference type="NCBI Taxonomy" id="1519565"/>
    <lineage>
        <taxon>Eukaryota</taxon>
        <taxon>Sar</taxon>
        <taxon>Stramenopiles</taxon>
        <taxon>Ochrophyta</taxon>
        <taxon>Bacillariophyta</taxon>
        <taxon>Bacillariophyceae</taxon>
        <taxon>Bacillariophycidae</taxon>
        <taxon>Naviculales</taxon>
        <taxon>Naviculaceae</taxon>
        <taxon>Fistulifera</taxon>
    </lineage>
</organism>
<dbReference type="GO" id="GO:0071038">
    <property type="term" value="P:TRAMP-dependent tRNA surveillance pathway"/>
    <property type="evidence" value="ECO:0007669"/>
    <property type="project" value="TreeGrafter"/>
</dbReference>
<dbReference type="InParanoid" id="A0A1Z5JA06"/>
<dbReference type="EMBL" id="BDSP01000025">
    <property type="protein sequence ID" value="GAX10825.1"/>
    <property type="molecule type" value="Genomic_DNA"/>
</dbReference>
<proteinExistence type="inferred from homology"/>
<dbReference type="Proteomes" id="UP000198406">
    <property type="component" value="Unassembled WGS sequence"/>
</dbReference>
<feature type="compositionally biased region" description="Polar residues" evidence="6">
    <location>
        <begin position="883"/>
        <end position="892"/>
    </location>
</feature>
<evidence type="ECO:0000313" key="9">
    <source>
        <dbReference type="Proteomes" id="UP000198406"/>
    </source>
</evidence>
<name>A0A1Z5JA06_FISSO</name>
<dbReference type="GO" id="GO:0000176">
    <property type="term" value="C:nuclear exosome (RNase complex)"/>
    <property type="evidence" value="ECO:0007669"/>
    <property type="project" value="InterPro"/>
</dbReference>
<dbReference type="SUPFAM" id="SSF53098">
    <property type="entry name" value="Ribonuclease H-like"/>
    <property type="match status" value="1"/>
</dbReference>
<feature type="region of interest" description="Disordered" evidence="6">
    <location>
        <begin position="545"/>
        <end position="590"/>
    </location>
</feature>
<dbReference type="Pfam" id="PF00570">
    <property type="entry name" value="HRDC"/>
    <property type="match status" value="1"/>
</dbReference>
<feature type="compositionally biased region" description="Polar residues" evidence="6">
    <location>
        <begin position="627"/>
        <end position="642"/>
    </location>
</feature>
<dbReference type="InterPro" id="IPR012337">
    <property type="entry name" value="RNaseH-like_sf"/>
</dbReference>
<dbReference type="InterPro" id="IPR012588">
    <property type="entry name" value="Exosome-assoc_fac_Rrp6_N"/>
</dbReference>
<dbReference type="SMART" id="SM00474">
    <property type="entry name" value="35EXOc"/>
    <property type="match status" value="1"/>
</dbReference>
<dbReference type="GO" id="GO:0071044">
    <property type="term" value="P:histone mRNA catabolic process"/>
    <property type="evidence" value="ECO:0007669"/>
    <property type="project" value="TreeGrafter"/>
</dbReference>
<comment type="caution">
    <text evidence="8">The sequence shown here is derived from an EMBL/GenBank/DDBJ whole genome shotgun (WGS) entry which is preliminary data.</text>
</comment>
<dbReference type="AlphaFoldDB" id="A0A1Z5JA06"/>
<feature type="region of interest" description="Disordered" evidence="6">
    <location>
        <begin position="822"/>
        <end position="858"/>
    </location>
</feature>
<evidence type="ECO:0000256" key="3">
    <source>
        <dbReference type="ARBA" id="ARBA00022835"/>
    </source>
</evidence>
<keyword evidence="2" id="KW-0698">rRNA processing</keyword>
<feature type="compositionally biased region" description="Low complexity" evidence="6">
    <location>
        <begin position="714"/>
        <end position="728"/>
    </location>
</feature>
<dbReference type="InterPro" id="IPR045092">
    <property type="entry name" value="Rrp6-like"/>
</dbReference>
<feature type="region of interest" description="Disordered" evidence="6">
    <location>
        <begin position="877"/>
        <end position="901"/>
    </location>
</feature>
<feature type="compositionally biased region" description="Polar residues" evidence="6">
    <location>
        <begin position="662"/>
        <end position="672"/>
    </location>
</feature>
<dbReference type="GO" id="GO:0005730">
    <property type="term" value="C:nucleolus"/>
    <property type="evidence" value="ECO:0007669"/>
    <property type="project" value="TreeGrafter"/>
</dbReference>
<dbReference type="GO" id="GO:0000175">
    <property type="term" value="F:3'-5'-RNA exonuclease activity"/>
    <property type="evidence" value="ECO:0007669"/>
    <property type="project" value="InterPro"/>
</dbReference>
<keyword evidence="3" id="KW-0271">Exosome</keyword>
<dbReference type="Gene3D" id="1.10.150.80">
    <property type="entry name" value="HRDC domain"/>
    <property type="match status" value="1"/>
</dbReference>
<dbReference type="GO" id="GO:0000166">
    <property type="term" value="F:nucleotide binding"/>
    <property type="evidence" value="ECO:0007669"/>
    <property type="project" value="InterPro"/>
</dbReference>
<dbReference type="InterPro" id="IPR002121">
    <property type="entry name" value="HRDC_dom"/>
</dbReference>
<dbReference type="InterPro" id="IPR002562">
    <property type="entry name" value="3'-5'_exonuclease_dom"/>
</dbReference>
<dbReference type="GO" id="GO:0071036">
    <property type="term" value="P:nuclear polyadenylation-dependent snoRNA catabolic process"/>
    <property type="evidence" value="ECO:0007669"/>
    <property type="project" value="TreeGrafter"/>
</dbReference>
<dbReference type="GO" id="GO:0003727">
    <property type="term" value="F:single-stranded RNA binding"/>
    <property type="evidence" value="ECO:0007669"/>
    <property type="project" value="TreeGrafter"/>
</dbReference>
<dbReference type="PROSITE" id="PS50967">
    <property type="entry name" value="HRDC"/>
    <property type="match status" value="1"/>
</dbReference>
<keyword evidence="8" id="KW-0540">Nuclease</keyword>